<dbReference type="OrthoDB" id="8454315at2"/>
<dbReference type="EMBL" id="CP039690">
    <property type="protein sequence ID" value="QCI63678.1"/>
    <property type="molecule type" value="Genomic_DNA"/>
</dbReference>
<dbReference type="Proteomes" id="UP000298781">
    <property type="component" value="Chromosome"/>
</dbReference>
<accession>A0A4D7AY67</accession>
<proteinExistence type="predicted"/>
<organism evidence="1 2">
    <name type="scientific">Phreatobacter stygius</name>
    <dbReference type="NCBI Taxonomy" id="1940610"/>
    <lineage>
        <taxon>Bacteria</taxon>
        <taxon>Pseudomonadati</taxon>
        <taxon>Pseudomonadota</taxon>
        <taxon>Alphaproteobacteria</taxon>
        <taxon>Hyphomicrobiales</taxon>
        <taxon>Phreatobacteraceae</taxon>
        <taxon>Phreatobacter</taxon>
    </lineage>
</organism>
<dbReference type="AlphaFoldDB" id="A0A4D7AY67"/>
<reference evidence="1 2" key="1">
    <citation type="submission" date="2019-04" db="EMBL/GenBank/DDBJ databases">
        <title>Phreatobacter aquaticus sp. nov.</title>
        <authorList>
            <person name="Choi A."/>
        </authorList>
    </citation>
    <scope>NUCLEOTIDE SEQUENCE [LARGE SCALE GENOMIC DNA]</scope>
    <source>
        <strain evidence="1 2">KCTC 52518</strain>
    </source>
</reference>
<gene>
    <name evidence="1" type="ORF">E8M01_05150</name>
</gene>
<dbReference type="KEGG" id="pstg:E8M01_05150"/>
<sequence>MAVETFACLRFVERRASPALALVAILAMTIGAMAQGPAKYLARECALQEIMVITAIEDHGITDDLPADQLGKAGLRMLDARMACSDGRVGEALALYESVLLNLGPVASARLQ</sequence>
<evidence type="ECO:0000313" key="2">
    <source>
        <dbReference type="Proteomes" id="UP000298781"/>
    </source>
</evidence>
<name>A0A4D7AY67_9HYPH</name>
<protein>
    <submittedName>
        <fullName evidence="1">Uncharacterized protein</fullName>
    </submittedName>
</protein>
<evidence type="ECO:0000313" key="1">
    <source>
        <dbReference type="EMBL" id="QCI63678.1"/>
    </source>
</evidence>
<keyword evidence="2" id="KW-1185">Reference proteome</keyword>
<dbReference type="RefSeq" id="WP_136959135.1">
    <property type="nucleotide sequence ID" value="NZ_CP039690.1"/>
</dbReference>